<dbReference type="KEGG" id="vg:2943200"/>
<evidence type="ECO:0000313" key="3">
    <source>
        <dbReference type="Proteomes" id="UP000202863"/>
    </source>
</evidence>
<dbReference type="Proteomes" id="UP000202863">
    <property type="component" value="Genome"/>
</dbReference>
<dbReference type="EMBL" id="AF145404">
    <property type="protein sequence ID" value="AAG34263.1"/>
    <property type="molecule type" value="Genomic_RNA"/>
</dbReference>
<accession>Q9DSP3</accession>
<evidence type="ECO:0000256" key="1">
    <source>
        <dbReference type="SAM" id="MobiDB-lite"/>
    </source>
</evidence>
<sequence length="462" mass="51159">MSGAPSVRPEMWEPTSSSISVYLTLDASGDLFHPLLEKDSLTKIVLKEGLVRFERPSQLTPRSTIAIVATFGNYVTTVGRNVHLYLCVDRTRLQVSLFPRGDTTTPTSLCVPSTSRLVIPTSLILLELGASMLPRFATDRRHSIIRKRKSFSLFRSWLLSPRLRFPQGEETLGVTCPQPESTLQLETLMEPEVREKDTPVRLSSKKGTVSLDNPLPPLRSLRPPSPHLNDGDVERMSENIDKREKRKEKKEKKKKEKGHVSDHAPSSISLRPSSTSAAATDDFLSDPFTPVEFPSSESVTPEPPRDFFDGEDLPARPSVTPTSQTSLHSEAHVTSISDSPPFGFAHSSLPVPSKFTEMLKLRLSPSAPHHFGGDDLEFIPDLPQHLRAFAEKRGSSSPYLITAQPTETIKDYNLYTFQAGPNASWVPVWEKNNEGAYVFKGRGPASLVHLAKRGGGVTLFTT</sequence>
<keyword evidence="3" id="KW-1185">Reference proteome</keyword>
<proteinExistence type="predicted"/>
<reference evidence="3" key="2">
    <citation type="journal article" date="2005" name="Virology">
        <title>Expansion of family Reoviridae to include nine-segmented dsRNA viruses: isolation and characterization of a new virus designated Aedes pseudoscutellaris reovirus assigned to a proposed genus (Dinovernavirus).</title>
        <authorList>
            <person name="Attoui H."/>
            <person name="Mohd Jaafar F."/>
            <person name="Belhouchet M."/>
            <person name="Biagini P."/>
            <person name="Cantaloube J.F."/>
            <person name="de Micco P."/>
            <person name="de Lamballerie X."/>
        </authorList>
    </citation>
    <scope>NUCLEOTIDE SEQUENCE [LARGE SCALE GENOMIC DNA]</scope>
</reference>
<dbReference type="GeneID" id="2943200"/>
<name>Q9DSP3_9REOV</name>
<evidence type="ECO:0000313" key="2">
    <source>
        <dbReference type="EMBL" id="AAG34263.1"/>
    </source>
</evidence>
<dbReference type="RefSeq" id="YP_052948.1">
    <property type="nucleotide sequence ID" value="NC_006003.1"/>
</dbReference>
<feature type="compositionally biased region" description="Basic and acidic residues" evidence="1">
    <location>
        <begin position="229"/>
        <end position="243"/>
    </location>
</feature>
<organism evidence="2 3">
    <name type="scientific">St Croix River virus</name>
    <dbReference type="NCBI Taxonomy" id="104581"/>
    <lineage>
        <taxon>Viruses</taxon>
        <taxon>Riboviria</taxon>
        <taxon>Orthornavirae</taxon>
        <taxon>Duplornaviricota</taxon>
        <taxon>Resentoviricetes</taxon>
        <taxon>Reovirales</taxon>
        <taxon>Sedoreoviridae</taxon>
        <taxon>Orbivirus</taxon>
        <taxon>Orbivirus saintcroixense</taxon>
    </lineage>
</organism>
<reference evidence="2 3" key="1">
    <citation type="journal article" date="2001" name="J. Gen. Virol.">
        <title>Complete sequence characterization of the genome of the St Croix River virus, a new orbivirus isolated from cells of Ixodes scapularis.</title>
        <authorList>
            <person name="Attoui H."/>
            <person name="Stirling J.M."/>
            <person name="Munderloh U.G."/>
            <person name="Billoir F."/>
            <person name="Brookes S.M."/>
            <person name="Burroughs J.N."/>
            <person name="de Micco P."/>
            <person name="Mertens P.P."/>
            <person name="de Lamballerie X."/>
        </authorList>
    </citation>
    <scope>NUCLEOTIDE SEQUENCE [LARGE SCALE GENOMIC DNA]</scope>
</reference>
<feature type="compositionally biased region" description="Basic residues" evidence="1">
    <location>
        <begin position="244"/>
        <end position="257"/>
    </location>
</feature>
<feature type="compositionally biased region" description="Low complexity" evidence="1">
    <location>
        <begin position="266"/>
        <end position="276"/>
    </location>
</feature>
<protein>
    <submittedName>
        <fullName evidence="2">NS2</fullName>
    </submittedName>
</protein>
<feature type="region of interest" description="Disordered" evidence="1">
    <location>
        <begin position="190"/>
        <end position="327"/>
    </location>
</feature>